<evidence type="ECO:0000313" key="2">
    <source>
        <dbReference type="Proteomes" id="UP001139308"/>
    </source>
</evidence>
<name>A0A9X1UKY4_9BURK</name>
<gene>
    <name evidence="1" type="ORF">L5014_24775</name>
</gene>
<dbReference type="InterPro" id="IPR021446">
    <property type="entry name" value="DUF3096"/>
</dbReference>
<accession>A0A9X1UKY4</accession>
<dbReference type="RefSeq" id="WP_238466467.1">
    <property type="nucleotide sequence ID" value="NZ_JAKLJA010000025.1"/>
</dbReference>
<reference evidence="1" key="1">
    <citation type="submission" date="2022-01" db="EMBL/GenBank/DDBJ databases">
        <title>Genome sequence and assembly of Parabukholderia sp. RG36.</title>
        <authorList>
            <person name="Chhetri G."/>
        </authorList>
    </citation>
    <scope>NUCLEOTIDE SEQUENCE</scope>
    <source>
        <strain evidence="1">RG36</strain>
    </source>
</reference>
<comment type="caution">
    <text evidence="1">The sequence shown here is derived from an EMBL/GenBank/DDBJ whole genome shotgun (WGS) entry which is preliminary data.</text>
</comment>
<proteinExistence type="predicted"/>
<keyword evidence="2" id="KW-1185">Reference proteome</keyword>
<dbReference type="AlphaFoldDB" id="A0A9X1UKY4"/>
<evidence type="ECO:0000313" key="1">
    <source>
        <dbReference type="EMBL" id="MCG5076541.1"/>
    </source>
</evidence>
<dbReference type="Proteomes" id="UP001139308">
    <property type="component" value="Unassembled WGS sequence"/>
</dbReference>
<dbReference type="Pfam" id="PF11295">
    <property type="entry name" value="DUF3096"/>
    <property type="match status" value="1"/>
</dbReference>
<sequence length="156" mass="16923">MIQEKNHPINPSARLYAKGLFRLPTIGASPPDCWRECEIRAIGTVSYRIFIRSDVASTASSDHQDENYAQTNIHRVYYRNASDGDTSVAIQKVGASGNVDTSTATGQLDAFVLANDGLMTGTTIEGPLVSLVAGILILAMPRLLNYIATDSRRPIL</sequence>
<protein>
    <submittedName>
        <fullName evidence="1">DUF3096 domain-containing protein</fullName>
    </submittedName>
</protein>
<dbReference type="EMBL" id="JAKLJA010000025">
    <property type="protein sequence ID" value="MCG5076541.1"/>
    <property type="molecule type" value="Genomic_DNA"/>
</dbReference>
<organism evidence="1 2">
    <name type="scientific">Paraburkholderia tagetis</name>
    <dbReference type="NCBI Taxonomy" id="2913261"/>
    <lineage>
        <taxon>Bacteria</taxon>
        <taxon>Pseudomonadati</taxon>
        <taxon>Pseudomonadota</taxon>
        <taxon>Betaproteobacteria</taxon>
        <taxon>Burkholderiales</taxon>
        <taxon>Burkholderiaceae</taxon>
        <taxon>Paraburkholderia</taxon>
    </lineage>
</organism>